<gene>
    <name evidence="2" type="ORF">GCM10007874_31460</name>
</gene>
<keyword evidence="3" id="KW-1185">Reference proteome</keyword>
<keyword evidence="1" id="KW-0472">Membrane</keyword>
<organism evidence="2 3">
    <name type="scientific">Labrys miyagiensis</name>
    <dbReference type="NCBI Taxonomy" id="346912"/>
    <lineage>
        <taxon>Bacteria</taxon>
        <taxon>Pseudomonadati</taxon>
        <taxon>Pseudomonadota</taxon>
        <taxon>Alphaproteobacteria</taxon>
        <taxon>Hyphomicrobiales</taxon>
        <taxon>Xanthobacteraceae</taxon>
        <taxon>Labrys</taxon>
    </lineage>
</organism>
<feature type="transmembrane region" description="Helical" evidence="1">
    <location>
        <begin position="245"/>
        <end position="273"/>
    </location>
</feature>
<dbReference type="EMBL" id="BSPC01000027">
    <property type="protein sequence ID" value="GLS20129.1"/>
    <property type="molecule type" value="Genomic_DNA"/>
</dbReference>
<accession>A0ABQ6CN35</accession>
<keyword evidence="1" id="KW-0812">Transmembrane</keyword>
<protein>
    <recommendedName>
        <fullName evidence="4">DUF2189 domain-containing protein</fullName>
    </recommendedName>
</protein>
<evidence type="ECO:0000313" key="3">
    <source>
        <dbReference type="Proteomes" id="UP001156882"/>
    </source>
</evidence>
<feature type="transmembrane region" description="Helical" evidence="1">
    <location>
        <begin position="68"/>
        <end position="88"/>
    </location>
</feature>
<feature type="transmembrane region" description="Helical" evidence="1">
    <location>
        <begin position="94"/>
        <end position="114"/>
    </location>
</feature>
<dbReference type="RefSeq" id="WP_284313223.1">
    <property type="nucleotide sequence ID" value="NZ_BSPC01000027.1"/>
</dbReference>
<name>A0ABQ6CN35_9HYPH</name>
<dbReference type="Pfam" id="PF09955">
    <property type="entry name" value="DUF2189"/>
    <property type="match status" value="1"/>
</dbReference>
<dbReference type="InterPro" id="IPR018692">
    <property type="entry name" value="DUF2189"/>
</dbReference>
<feature type="transmembrane region" description="Helical" evidence="1">
    <location>
        <begin position="140"/>
        <end position="158"/>
    </location>
</feature>
<proteinExistence type="predicted"/>
<evidence type="ECO:0000313" key="2">
    <source>
        <dbReference type="EMBL" id="GLS20129.1"/>
    </source>
</evidence>
<evidence type="ECO:0008006" key="4">
    <source>
        <dbReference type="Google" id="ProtNLM"/>
    </source>
</evidence>
<dbReference type="Proteomes" id="UP001156882">
    <property type="component" value="Unassembled WGS sequence"/>
</dbReference>
<reference evidence="3" key="1">
    <citation type="journal article" date="2019" name="Int. J. Syst. Evol. Microbiol.">
        <title>The Global Catalogue of Microorganisms (GCM) 10K type strain sequencing project: providing services to taxonomists for standard genome sequencing and annotation.</title>
        <authorList>
            <consortium name="The Broad Institute Genomics Platform"/>
            <consortium name="The Broad Institute Genome Sequencing Center for Infectious Disease"/>
            <person name="Wu L."/>
            <person name="Ma J."/>
        </authorList>
    </citation>
    <scope>NUCLEOTIDE SEQUENCE [LARGE SCALE GENOMIC DNA]</scope>
    <source>
        <strain evidence="3">NBRC 101365</strain>
    </source>
</reference>
<evidence type="ECO:0000256" key="1">
    <source>
        <dbReference type="SAM" id="Phobius"/>
    </source>
</evidence>
<sequence length="286" mass="30637">MTIRNPVEWGIDLVKVTVHGVGEIGHTLHRPAAEFEKTAPVVRRIGFSDLRAALTKGFEDFGAYRTDVIFIGLIYPLAGLVLGQLAFGNDMLPMIFPLVSGFALLGPVAAIGLYEMSRRREKGLEVTWAHSLDVIRSPNFGAILGLTAILAVIFVLWLGVAALIYRFTLGPGIPVSVGAFISDVFTTGAGRAMIILGVGIGFLFALVVLAISVVSFPMLLDRKVRVSTAVHTSVDAVKANPGPMLAWGFIVACGLVLGSLPLLLGLIVVMPVLGHATWHLYRRTVE</sequence>
<keyword evidence="1" id="KW-1133">Transmembrane helix</keyword>
<feature type="transmembrane region" description="Helical" evidence="1">
    <location>
        <begin position="192"/>
        <end position="216"/>
    </location>
</feature>
<comment type="caution">
    <text evidence="2">The sequence shown here is derived from an EMBL/GenBank/DDBJ whole genome shotgun (WGS) entry which is preliminary data.</text>
</comment>